<dbReference type="Pfam" id="PF00535">
    <property type="entry name" value="Glycos_transf_2"/>
    <property type="match status" value="1"/>
</dbReference>
<sequence>MTSPVSVVIPSAPKNSFLEETLRSVAAQTHEEWEVVLVLDGECEQNRAAAEVLGDRVQVHLTPAPRSGPAVGRNIGLESAKHDLVAFLDADDLCTPDRLARQVQVLTDQPDLGLVGAWAHKIDPDGNQVGELHSVTGRAEVARTMLLFNPLITSTIVVRKQLAAEVGGFDPRLVRLEDYDLWLRLLAKADGDVIGEELLGYRVHPTQYSRGGLLGPATKLLYRSKQAVAKRIGVSGAATAAKHAAWLGVQVANRRW</sequence>
<dbReference type="Gene3D" id="3.90.550.10">
    <property type="entry name" value="Spore Coat Polysaccharide Biosynthesis Protein SpsA, Chain A"/>
    <property type="match status" value="1"/>
</dbReference>
<dbReference type="AlphaFoldDB" id="A0A0F0H8G0"/>
<keyword evidence="6" id="KW-1185">Reference proteome</keyword>
<dbReference type="PANTHER" id="PTHR43685">
    <property type="entry name" value="GLYCOSYLTRANSFERASE"/>
    <property type="match status" value="1"/>
</dbReference>
<evidence type="ECO:0000313" key="5">
    <source>
        <dbReference type="EMBL" id="KJK51151.1"/>
    </source>
</evidence>
<gene>
    <name evidence="5" type="ORF">UK23_07965</name>
</gene>
<dbReference type="PANTHER" id="PTHR43685:SF5">
    <property type="entry name" value="GLYCOSYLTRANSFERASE EPSE-RELATED"/>
    <property type="match status" value="1"/>
</dbReference>
<organism evidence="5 6">
    <name type="scientific">Lentzea aerocolonigenes</name>
    <name type="common">Lechevalieria aerocolonigenes</name>
    <name type="synonym">Saccharothrix aerocolonigenes</name>
    <dbReference type="NCBI Taxonomy" id="68170"/>
    <lineage>
        <taxon>Bacteria</taxon>
        <taxon>Bacillati</taxon>
        <taxon>Actinomycetota</taxon>
        <taxon>Actinomycetes</taxon>
        <taxon>Pseudonocardiales</taxon>
        <taxon>Pseudonocardiaceae</taxon>
        <taxon>Lentzea</taxon>
    </lineage>
</organism>
<dbReference type="SUPFAM" id="SSF53448">
    <property type="entry name" value="Nucleotide-diphospho-sugar transferases"/>
    <property type="match status" value="1"/>
</dbReference>
<dbReference type="InterPro" id="IPR050834">
    <property type="entry name" value="Glycosyltransf_2"/>
</dbReference>
<dbReference type="Proteomes" id="UP000033393">
    <property type="component" value="Unassembled WGS sequence"/>
</dbReference>
<accession>A0A0F0H8G0</accession>
<dbReference type="InterPro" id="IPR029044">
    <property type="entry name" value="Nucleotide-diphossugar_trans"/>
</dbReference>
<keyword evidence="3" id="KW-0808">Transferase</keyword>
<dbReference type="EMBL" id="JYJG01000042">
    <property type="protein sequence ID" value="KJK51151.1"/>
    <property type="molecule type" value="Genomic_DNA"/>
</dbReference>
<feature type="domain" description="Glycosyltransferase 2-like" evidence="4">
    <location>
        <begin position="6"/>
        <end position="129"/>
    </location>
</feature>
<evidence type="ECO:0000256" key="3">
    <source>
        <dbReference type="ARBA" id="ARBA00022679"/>
    </source>
</evidence>
<reference evidence="5 6" key="1">
    <citation type="submission" date="2015-02" db="EMBL/GenBank/DDBJ databases">
        <authorList>
            <person name="Ju K.-S."/>
            <person name="Doroghazi J.R."/>
            <person name="Metcalf W."/>
        </authorList>
    </citation>
    <scope>NUCLEOTIDE SEQUENCE [LARGE SCALE GENOMIC DNA]</scope>
    <source>
        <strain evidence="5 6">NRRL B-16140</strain>
    </source>
</reference>
<dbReference type="InterPro" id="IPR001173">
    <property type="entry name" value="Glyco_trans_2-like"/>
</dbReference>
<dbReference type="PATRIC" id="fig|68170.10.peg.8384"/>
<dbReference type="RefSeq" id="WP_045310741.1">
    <property type="nucleotide sequence ID" value="NZ_JYJG01000042.1"/>
</dbReference>
<keyword evidence="2" id="KW-0328">Glycosyltransferase</keyword>
<evidence type="ECO:0000256" key="2">
    <source>
        <dbReference type="ARBA" id="ARBA00022676"/>
    </source>
</evidence>
<dbReference type="GO" id="GO:0016757">
    <property type="term" value="F:glycosyltransferase activity"/>
    <property type="evidence" value="ECO:0007669"/>
    <property type="project" value="UniProtKB-KW"/>
</dbReference>
<comment type="similarity">
    <text evidence="1">Belongs to the glycosyltransferase 2 family.</text>
</comment>
<evidence type="ECO:0000256" key="1">
    <source>
        <dbReference type="ARBA" id="ARBA00006739"/>
    </source>
</evidence>
<proteinExistence type="inferred from homology"/>
<evidence type="ECO:0000313" key="6">
    <source>
        <dbReference type="Proteomes" id="UP000033393"/>
    </source>
</evidence>
<comment type="caution">
    <text evidence="5">The sequence shown here is derived from an EMBL/GenBank/DDBJ whole genome shotgun (WGS) entry which is preliminary data.</text>
</comment>
<protein>
    <recommendedName>
        <fullName evidence="4">Glycosyltransferase 2-like domain-containing protein</fullName>
    </recommendedName>
</protein>
<evidence type="ECO:0000259" key="4">
    <source>
        <dbReference type="Pfam" id="PF00535"/>
    </source>
</evidence>
<name>A0A0F0H8G0_LENAE</name>